<evidence type="ECO:0000256" key="1">
    <source>
        <dbReference type="SAM" id="MobiDB-lite"/>
    </source>
</evidence>
<dbReference type="OrthoDB" id="146742at2157"/>
<dbReference type="AlphaFoldDB" id="A0A062VDE7"/>
<dbReference type="InterPro" id="IPR004919">
    <property type="entry name" value="GmrSD_N"/>
</dbReference>
<dbReference type="InterPro" id="IPR003615">
    <property type="entry name" value="HNH_nuc"/>
</dbReference>
<proteinExistence type="predicted"/>
<reference evidence="3 4" key="1">
    <citation type="journal article" date="2013" name="Nature">
        <title>Anaerobic oxidation of methane coupled to nitrate reduction in a novel archaeal lineage.</title>
        <authorList>
            <person name="Haroon M.F."/>
            <person name="Hu S."/>
            <person name="Shi Y."/>
            <person name="Imelfort M."/>
            <person name="Keller J."/>
            <person name="Hugenholtz P."/>
            <person name="Yuan Z."/>
            <person name="Tyson G.W."/>
        </authorList>
    </citation>
    <scope>NUCLEOTIDE SEQUENCE [LARGE SCALE GENOMIC DNA]</scope>
    <source>
        <strain evidence="3 4">ANME-2d</strain>
    </source>
</reference>
<evidence type="ECO:0000259" key="2">
    <source>
        <dbReference type="SMART" id="SM00507"/>
    </source>
</evidence>
<feature type="compositionally biased region" description="Acidic residues" evidence="1">
    <location>
        <begin position="1"/>
        <end position="22"/>
    </location>
</feature>
<sequence>MNEDVNELNEIEIEQTEDESEPVELPSAKRSVYTEQGDPEIESLYGKRKRGKLVLQADFQRHFVWDQPKPSRLIESALLDIPLPVIYLSEEKDGKEYVIDGQQRLTSFFSFIDGQFPDGKDFKLTGLKVFTELNGEYFKDIDNELQDKIRYCKIRTITFKKESVADLKFNIFERLNTGSVSLNDQELRNCIYRGPYNMLLKELSEDTDFMQLLGLKKPDKRMKDVELALRFAAFYHSTYLKYKPPIKNFLNDDMVEYQHISDAKSTELKNAFKNSVTIIKSLLGAHAFKRFYRGNDKNPDGYWEPKKFNASLYDILMNSFAKEDKNKVYQNLDSIREALIYLMTNDQEFIGSIEISTSSVQAVTKRFDKWRLTLQSIIGIAKKEPRCFSSKLKQELYNNDSTCAICGQKIQSVDDAAIDHIEQYWAGGKTIPENARLAHRYCNWARPRKS</sequence>
<dbReference type="InterPro" id="IPR002711">
    <property type="entry name" value="HNH"/>
</dbReference>
<dbReference type="Pfam" id="PF01844">
    <property type="entry name" value="HNH"/>
    <property type="match status" value="1"/>
</dbReference>
<accession>A0A062VDE7</accession>
<dbReference type="CDD" id="cd00085">
    <property type="entry name" value="HNHc"/>
    <property type="match status" value="1"/>
</dbReference>
<keyword evidence="4" id="KW-1185">Reference proteome</keyword>
<dbReference type="PANTHER" id="PTHR39639">
    <property type="entry name" value="CHROMOSOME 16, WHOLE GENOME SHOTGUN SEQUENCE"/>
    <property type="match status" value="1"/>
</dbReference>
<protein>
    <recommendedName>
        <fullName evidence="2">HNH nuclease domain-containing protein</fullName>
    </recommendedName>
</protein>
<organism evidence="3 4">
    <name type="scientific">Candidatus Methanoperedens nitratireducens</name>
    <dbReference type="NCBI Taxonomy" id="1392998"/>
    <lineage>
        <taxon>Archaea</taxon>
        <taxon>Methanobacteriati</taxon>
        <taxon>Methanobacteriota</taxon>
        <taxon>Stenosarchaea group</taxon>
        <taxon>Methanomicrobia</taxon>
        <taxon>Methanosarcinales</taxon>
        <taxon>ANME-2 cluster</taxon>
        <taxon>Candidatus Methanoperedentaceae</taxon>
        <taxon>Candidatus Methanoperedens</taxon>
    </lineage>
</organism>
<dbReference type="SMART" id="SM00507">
    <property type="entry name" value="HNHc"/>
    <property type="match status" value="1"/>
</dbReference>
<dbReference type="PATRIC" id="fig|1392998.3.peg.372"/>
<dbReference type="GO" id="GO:0004519">
    <property type="term" value="F:endonuclease activity"/>
    <property type="evidence" value="ECO:0007669"/>
    <property type="project" value="InterPro"/>
</dbReference>
<feature type="region of interest" description="Disordered" evidence="1">
    <location>
        <begin position="1"/>
        <end position="30"/>
    </location>
</feature>
<dbReference type="PANTHER" id="PTHR39639:SF1">
    <property type="entry name" value="DUF262 DOMAIN-CONTAINING PROTEIN"/>
    <property type="match status" value="1"/>
</dbReference>
<dbReference type="EMBL" id="JMIY01000001">
    <property type="protein sequence ID" value="KCZ73689.1"/>
    <property type="molecule type" value="Genomic_DNA"/>
</dbReference>
<comment type="caution">
    <text evidence="3">The sequence shown here is derived from an EMBL/GenBank/DDBJ whole genome shotgun (WGS) entry which is preliminary data.</text>
</comment>
<dbReference type="Gene3D" id="1.10.30.50">
    <property type="match status" value="1"/>
</dbReference>
<feature type="domain" description="HNH nuclease" evidence="2">
    <location>
        <begin position="391"/>
        <end position="444"/>
    </location>
</feature>
<evidence type="ECO:0000313" key="3">
    <source>
        <dbReference type="EMBL" id="KCZ73689.1"/>
    </source>
</evidence>
<name>A0A062VDE7_9EURY</name>
<dbReference type="Pfam" id="PF03235">
    <property type="entry name" value="GmrSD_N"/>
    <property type="match status" value="1"/>
</dbReference>
<dbReference type="GO" id="GO:0008270">
    <property type="term" value="F:zinc ion binding"/>
    <property type="evidence" value="ECO:0007669"/>
    <property type="project" value="InterPro"/>
</dbReference>
<dbReference type="Proteomes" id="UP000027153">
    <property type="component" value="Unassembled WGS sequence"/>
</dbReference>
<evidence type="ECO:0000313" key="4">
    <source>
        <dbReference type="Proteomes" id="UP000027153"/>
    </source>
</evidence>
<gene>
    <name evidence="3" type="ORF">ANME2D_00762</name>
</gene>
<dbReference type="GO" id="GO:0003676">
    <property type="term" value="F:nucleic acid binding"/>
    <property type="evidence" value="ECO:0007669"/>
    <property type="project" value="InterPro"/>
</dbReference>
<dbReference type="RefSeq" id="WP_048089166.1">
    <property type="nucleotide sequence ID" value="NZ_JMIY01000001.1"/>
</dbReference>